<reference evidence="4" key="2">
    <citation type="submission" date="2018-05" db="EMBL/GenBank/DDBJ databases">
        <title>OmerRS3 (Oryza meridionalis Reference Sequence Version 3).</title>
        <authorList>
            <person name="Zhang J."/>
            <person name="Kudrna D."/>
            <person name="Lee S."/>
            <person name="Talag J."/>
            <person name="Welchert J."/>
            <person name="Wing R.A."/>
        </authorList>
    </citation>
    <scope>NUCLEOTIDE SEQUENCE [LARGE SCALE GENOMIC DNA]</scope>
    <source>
        <strain evidence="4">cv. OR44</strain>
    </source>
</reference>
<reference evidence="4" key="1">
    <citation type="submission" date="2015-04" db="UniProtKB">
        <authorList>
            <consortium name="EnsemblPlants"/>
        </authorList>
    </citation>
    <scope>IDENTIFICATION</scope>
</reference>
<dbReference type="STRING" id="40149.A0A0E0E205"/>
<protein>
    <recommendedName>
        <fullName evidence="3">PTBP1-like RNA recognition motif 2 domain-containing protein</fullName>
    </recommendedName>
</protein>
<dbReference type="SUPFAM" id="SSF54928">
    <property type="entry name" value="RNA-binding domain, RBD"/>
    <property type="match status" value="1"/>
</dbReference>
<dbReference type="EnsemblPlants" id="OMERI06G16400.1">
    <property type="protein sequence ID" value="OMERI06G16400.1"/>
    <property type="gene ID" value="OMERI06G16400"/>
</dbReference>
<evidence type="ECO:0000313" key="5">
    <source>
        <dbReference type="Proteomes" id="UP000008021"/>
    </source>
</evidence>
<name>A0A0E0E205_9ORYZ</name>
<dbReference type="CDD" id="cd12422">
    <property type="entry name" value="RRM2_PTBP1_hnRNPL_like"/>
    <property type="match status" value="1"/>
</dbReference>
<dbReference type="InterPro" id="IPR012677">
    <property type="entry name" value="Nucleotide-bd_a/b_plait_sf"/>
</dbReference>
<dbReference type="Gene3D" id="3.30.70.330">
    <property type="match status" value="1"/>
</dbReference>
<organism evidence="4">
    <name type="scientific">Oryza meridionalis</name>
    <dbReference type="NCBI Taxonomy" id="40149"/>
    <lineage>
        <taxon>Eukaryota</taxon>
        <taxon>Viridiplantae</taxon>
        <taxon>Streptophyta</taxon>
        <taxon>Embryophyta</taxon>
        <taxon>Tracheophyta</taxon>
        <taxon>Spermatophyta</taxon>
        <taxon>Magnoliopsida</taxon>
        <taxon>Liliopsida</taxon>
        <taxon>Poales</taxon>
        <taxon>Poaceae</taxon>
        <taxon>BOP clade</taxon>
        <taxon>Oryzoideae</taxon>
        <taxon>Oryzeae</taxon>
        <taxon>Oryzinae</taxon>
        <taxon>Oryza</taxon>
    </lineage>
</organism>
<proteinExistence type="predicted"/>
<keyword evidence="2" id="KW-0694">RNA-binding</keyword>
<dbReference type="PANTHER" id="PTHR15592">
    <property type="entry name" value="MATRIN 3/NUCLEAR PROTEIN 220-RELATED"/>
    <property type="match status" value="1"/>
</dbReference>
<accession>A0A0E0E205</accession>
<dbReference type="InterPro" id="IPR021790">
    <property type="entry name" value="PTBP1-like_RRM2"/>
</dbReference>
<dbReference type="eggNOG" id="KOG1190">
    <property type="taxonomic scope" value="Eukaryota"/>
</dbReference>
<keyword evidence="1" id="KW-0677">Repeat</keyword>
<dbReference type="Pfam" id="PF11835">
    <property type="entry name" value="RRM_8"/>
    <property type="match status" value="1"/>
</dbReference>
<evidence type="ECO:0000313" key="4">
    <source>
        <dbReference type="EnsemblPlants" id="OMERI06G16400.1"/>
    </source>
</evidence>
<evidence type="ECO:0000259" key="3">
    <source>
        <dbReference type="Pfam" id="PF11835"/>
    </source>
</evidence>
<dbReference type="GO" id="GO:0003723">
    <property type="term" value="F:RNA binding"/>
    <property type="evidence" value="ECO:0007669"/>
    <property type="project" value="UniProtKB-KW"/>
</dbReference>
<sequence>MEWVRDNMVSEQSIRGVCGVEMKWESAGGRRNSQQLGGGIFGGDAHHLFDEMPSCPRGDSAAVLRVVVSHTHYPVTSEVLHQVYDTYGAVAVQVLATSAWHVEALVSFMLSQDVEKARSATHGRNIYDGCCQLDIQYAQPLLGGDVDMTPTKCSMSGPSSATTRSVVESSPAAPEHVFQATMNPSTPSAASAAVVPPVSLTVTKEDEADMGKPIVGDHSIGVAVVPCTVTDSVSIALETSQEIDANVGDSDDLVREEDCMENTAVETKLCHALPFCDQWMDHKEMASFITCSTCRQGQYVGSGSVVVFKPLPPWPPPFRAKCKGSFVEQQLEPWPDPQIKQDNRSVVVNLLQPRPSPDRWYESWFSCGNAWELAQSHCKFLLTEHMGLIAHYEKNRFEQDPSLCMVSKRACWNLWNLLTEGSISLMEAKAQLFRRMHWVGSKTMDQFVWNLCMPNMEKSPWPPPPHKIRTDWLWLNSHEVSSLQFNTDEFPEAVICEIGDDLQLKFFLNMFAQVRWKLKFYNSSSPPDYLFHVCLLNCGNISPGIHILLLDRVQQEVPGHAIPEHMLYPSLQFSAEFWRLAWCFHLVFKQTFAIQEVMFSNEAIMKLGDHDVAKRDTDYNISVFPMFDISTSTRLLAKINLLVYNSRQEYMQLFQAGAKQYSPLVVRMGLADHLQAPWDPGGSNLDTHLHVRKDRQQPQHGTIVFPVNVRANLEPLLQIMASMTKLIKLHSWPAIGRWGDQVLNQVHDLCKCCQDQSLFQLTVSTEMKTTWLWDLETIKHTLFMSIKLPDYSFRQRKVPWDPGGMNFCGSLASAWGQADFQGGRNVTYWTWASQWAGFGPTRLGGRRLQKQQATGEGDIEELNKQKAMPLFLLPELSSPTPDSIL</sequence>
<evidence type="ECO:0000256" key="1">
    <source>
        <dbReference type="ARBA" id="ARBA00022737"/>
    </source>
</evidence>
<dbReference type="InterPro" id="IPR035979">
    <property type="entry name" value="RBD_domain_sf"/>
</dbReference>
<feature type="domain" description="PTBP1-like RNA recognition motif 2" evidence="3">
    <location>
        <begin position="52"/>
        <end position="140"/>
    </location>
</feature>
<dbReference type="AlphaFoldDB" id="A0A0E0E205"/>
<dbReference type="Proteomes" id="UP000008021">
    <property type="component" value="Chromosome 6"/>
</dbReference>
<keyword evidence="5" id="KW-1185">Reference proteome</keyword>
<evidence type="ECO:0000256" key="2">
    <source>
        <dbReference type="ARBA" id="ARBA00022884"/>
    </source>
</evidence>
<dbReference type="HOGENOM" id="CLU_011184_1_0_1"/>
<dbReference type="Gramene" id="OMERI06G16400.1">
    <property type="protein sequence ID" value="OMERI06G16400.1"/>
    <property type="gene ID" value="OMERI06G16400"/>
</dbReference>